<proteinExistence type="predicted"/>
<feature type="domain" description="HTH hxlR-type" evidence="5">
    <location>
        <begin position="163"/>
        <end position="262"/>
    </location>
</feature>
<evidence type="ECO:0000256" key="3">
    <source>
        <dbReference type="ARBA" id="ARBA00023163"/>
    </source>
</evidence>
<organism evidence="6 7">
    <name type="scientific">Actinokineospora diospyrosa</name>
    <dbReference type="NCBI Taxonomy" id="103728"/>
    <lineage>
        <taxon>Bacteria</taxon>
        <taxon>Bacillati</taxon>
        <taxon>Actinomycetota</taxon>
        <taxon>Actinomycetes</taxon>
        <taxon>Pseudonocardiales</taxon>
        <taxon>Pseudonocardiaceae</taxon>
        <taxon>Actinokineospora</taxon>
    </lineage>
</organism>
<keyword evidence="7" id="KW-1185">Reference proteome</keyword>
<dbReference type="PROSITE" id="PS51118">
    <property type="entry name" value="HTH_HXLR"/>
    <property type="match status" value="2"/>
</dbReference>
<dbReference type="InterPro" id="IPR036390">
    <property type="entry name" value="WH_DNA-bd_sf"/>
</dbReference>
<comment type="caution">
    <text evidence="6">The sequence shown here is derived from an EMBL/GenBank/DDBJ whole genome shotgun (WGS) entry which is preliminary data.</text>
</comment>
<dbReference type="SUPFAM" id="SSF46785">
    <property type="entry name" value="Winged helix' DNA-binding domain"/>
    <property type="match status" value="2"/>
</dbReference>
<keyword evidence="1" id="KW-0805">Transcription regulation</keyword>
<keyword evidence="2" id="KW-0238">DNA-binding</keyword>
<name>A0ABT1I4U8_9PSEU</name>
<protein>
    <submittedName>
        <fullName evidence="6">Transcriptional regulator, HxlR family</fullName>
    </submittedName>
</protein>
<accession>A0ABT1I4U8</accession>
<dbReference type="EMBL" id="JAMTCO010000001">
    <property type="protein sequence ID" value="MCP2267606.1"/>
    <property type="molecule type" value="Genomic_DNA"/>
</dbReference>
<sequence>MGGDNAIAYAVGTVADEWTLLILRYALRDGTRRVGDWQRLLPISNAVLRSRLRHLSDVGVLVPEGERGQREFALSRRGVGLWPFLLSVWAWELTWAGGTRPGLPRMRHTACGAVFTPVLVCRTCGVPVAPREVAAEFGPSGSWPRSTPTATMRRRSSGSTSLGPGFFPQSRAVLGDRWSATMLGAAYLGARRFADFQRRLGAPATVVAERLRTFTALGVLAPSEGPEPLARSHHHLTDKGRALFPVVISALDWGQRWFVAPEGPAAVLDHGGHRFVPVLVCSVCDEALAGRTIEEVPAD</sequence>
<evidence type="ECO:0000313" key="6">
    <source>
        <dbReference type="EMBL" id="MCP2267606.1"/>
    </source>
</evidence>
<dbReference type="InterPro" id="IPR002577">
    <property type="entry name" value="HTH_HxlR"/>
</dbReference>
<evidence type="ECO:0000256" key="4">
    <source>
        <dbReference type="SAM" id="MobiDB-lite"/>
    </source>
</evidence>
<feature type="region of interest" description="Disordered" evidence="4">
    <location>
        <begin position="137"/>
        <end position="163"/>
    </location>
</feature>
<gene>
    <name evidence="6" type="ORF">LV75_000088</name>
</gene>
<evidence type="ECO:0000259" key="5">
    <source>
        <dbReference type="PROSITE" id="PS51118"/>
    </source>
</evidence>
<evidence type="ECO:0000256" key="2">
    <source>
        <dbReference type="ARBA" id="ARBA00023125"/>
    </source>
</evidence>
<feature type="domain" description="HTH hxlR-type" evidence="5">
    <location>
        <begin position="5"/>
        <end position="100"/>
    </location>
</feature>
<evidence type="ECO:0000256" key="1">
    <source>
        <dbReference type="ARBA" id="ARBA00023015"/>
    </source>
</evidence>
<keyword evidence="3" id="KW-0804">Transcription</keyword>
<reference evidence="6 7" key="1">
    <citation type="submission" date="2022-06" db="EMBL/GenBank/DDBJ databases">
        <title>Genomic Encyclopedia of Archaeal and Bacterial Type Strains, Phase II (KMG-II): from individual species to whole genera.</title>
        <authorList>
            <person name="Goeker M."/>
        </authorList>
    </citation>
    <scope>NUCLEOTIDE SEQUENCE [LARGE SCALE GENOMIC DNA]</scope>
    <source>
        <strain evidence="6 7">DSM 44255</strain>
    </source>
</reference>
<dbReference type="Gene3D" id="1.10.10.10">
    <property type="entry name" value="Winged helix-like DNA-binding domain superfamily/Winged helix DNA-binding domain"/>
    <property type="match status" value="2"/>
</dbReference>
<dbReference type="InterPro" id="IPR036388">
    <property type="entry name" value="WH-like_DNA-bd_sf"/>
</dbReference>
<dbReference type="Proteomes" id="UP001205185">
    <property type="component" value="Unassembled WGS sequence"/>
</dbReference>
<evidence type="ECO:0000313" key="7">
    <source>
        <dbReference type="Proteomes" id="UP001205185"/>
    </source>
</evidence>
<dbReference type="PANTHER" id="PTHR33204">
    <property type="entry name" value="TRANSCRIPTIONAL REGULATOR, MARR FAMILY"/>
    <property type="match status" value="1"/>
</dbReference>
<dbReference type="PANTHER" id="PTHR33204:SF18">
    <property type="entry name" value="TRANSCRIPTIONAL REGULATORY PROTEIN"/>
    <property type="match status" value="1"/>
</dbReference>
<dbReference type="Pfam" id="PF01638">
    <property type="entry name" value="HxlR"/>
    <property type="match status" value="2"/>
</dbReference>